<feature type="signal peptide" evidence="11">
    <location>
        <begin position="1"/>
        <end position="23"/>
    </location>
</feature>
<accession>A0AAV9IPN2</accession>
<dbReference type="PANTHER" id="PTHR34573">
    <property type="entry name" value="VKC DOMAIN-CONTAINING PROTEIN"/>
    <property type="match status" value="1"/>
</dbReference>
<evidence type="ECO:0000256" key="9">
    <source>
        <dbReference type="ARBA" id="ARBA00023284"/>
    </source>
</evidence>
<evidence type="ECO:0000256" key="3">
    <source>
        <dbReference type="ARBA" id="ARBA00022692"/>
    </source>
</evidence>
<evidence type="ECO:0000256" key="6">
    <source>
        <dbReference type="ARBA" id="ARBA00023002"/>
    </source>
</evidence>
<evidence type="ECO:0000313" key="14">
    <source>
        <dbReference type="Proteomes" id="UP001301350"/>
    </source>
</evidence>
<feature type="transmembrane region" description="Helical" evidence="10">
    <location>
        <begin position="220"/>
        <end position="239"/>
    </location>
</feature>
<feature type="transmembrane region" description="Helical" evidence="10">
    <location>
        <begin position="130"/>
        <end position="154"/>
    </location>
</feature>
<keyword evidence="8" id="KW-1015">Disulfide bond</keyword>
<dbReference type="InterPro" id="IPR044698">
    <property type="entry name" value="VKOR/LTO1"/>
</dbReference>
<evidence type="ECO:0000256" key="5">
    <source>
        <dbReference type="ARBA" id="ARBA00022989"/>
    </source>
</evidence>
<feature type="transmembrane region" description="Helical" evidence="10">
    <location>
        <begin position="194"/>
        <end position="214"/>
    </location>
</feature>
<dbReference type="Gene3D" id="3.40.30.10">
    <property type="entry name" value="Glutaredoxin"/>
    <property type="match status" value="1"/>
</dbReference>
<organism evidence="13 14">
    <name type="scientific">Cyanidium caldarium</name>
    <name type="common">Red alga</name>
    <dbReference type="NCBI Taxonomy" id="2771"/>
    <lineage>
        <taxon>Eukaryota</taxon>
        <taxon>Rhodophyta</taxon>
        <taxon>Bangiophyceae</taxon>
        <taxon>Cyanidiales</taxon>
        <taxon>Cyanidiaceae</taxon>
        <taxon>Cyanidium</taxon>
    </lineage>
</organism>
<keyword evidence="11" id="KW-0732">Signal</keyword>
<evidence type="ECO:0000256" key="1">
    <source>
        <dbReference type="ARBA" id="ARBA00004141"/>
    </source>
</evidence>
<comment type="subcellular location">
    <subcellularLocation>
        <location evidence="1">Membrane</location>
        <topology evidence="1">Multi-pass membrane protein</topology>
    </subcellularLocation>
</comment>
<evidence type="ECO:0000256" key="2">
    <source>
        <dbReference type="ARBA" id="ARBA00006214"/>
    </source>
</evidence>
<dbReference type="InterPro" id="IPR038354">
    <property type="entry name" value="VKOR_sf"/>
</dbReference>
<dbReference type="AlphaFoldDB" id="A0AAV9IPN2"/>
<keyword evidence="7 10" id="KW-0472">Membrane</keyword>
<keyword evidence="4" id="KW-0874">Quinone</keyword>
<keyword evidence="5 10" id="KW-1133">Transmembrane helix</keyword>
<dbReference type="SMART" id="SM00756">
    <property type="entry name" value="VKc"/>
    <property type="match status" value="1"/>
</dbReference>
<evidence type="ECO:0000313" key="13">
    <source>
        <dbReference type="EMBL" id="KAK4534045.1"/>
    </source>
</evidence>
<protein>
    <recommendedName>
        <fullName evidence="12">Vitamin K epoxide reductase domain-containing protein</fullName>
    </recommendedName>
</protein>
<proteinExistence type="inferred from homology"/>
<comment type="similarity">
    <text evidence="2">Belongs to the VKOR family.</text>
</comment>
<dbReference type="SUPFAM" id="SSF52833">
    <property type="entry name" value="Thioredoxin-like"/>
    <property type="match status" value="1"/>
</dbReference>
<dbReference type="PANTHER" id="PTHR34573:SF1">
    <property type="entry name" value="VITAMIN K EPOXIDE REDUCTASE DOMAIN-CONTAINING PROTEIN"/>
    <property type="match status" value="1"/>
</dbReference>
<evidence type="ECO:0000256" key="11">
    <source>
        <dbReference type="SAM" id="SignalP"/>
    </source>
</evidence>
<dbReference type="Pfam" id="PF07884">
    <property type="entry name" value="VKOR"/>
    <property type="match status" value="1"/>
</dbReference>
<dbReference type="Proteomes" id="UP001301350">
    <property type="component" value="Unassembled WGS sequence"/>
</dbReference>
<evidence type="ECO:0000256" key="7">
    <source>
        <dbReference type="ARBA" id="ARBA00023136"/>
    </source>
</evidence>
<comment type="caution">
    <text evidence="13">The sequence shown here is derived from an EMBL/GenBank/DDBJ whole genome shotgun (WGS) entry which is preliminary data.</text>
</comment>
<evidence type="ECO:0000256" key="8">
    <source>
        <dbReference type="ARBA" id="ARBA00023157"/>
    </source>
</evidence>
<dbReference type="InterPro" id="IPR012932">
    <property type="entry name" value="VKOR"/>
</dbReference>
<feature type="transmembrane region" description="Helical" evidence="10">
    <location>
        <begin position="278"/>
        <end position="298"/>
    </location>
</feature>
<reference evidence="13 14" key="1">
    <citation type="submission" date="2022-07" db="EMBL/GenBank/DDBJ databases">
        <title>Genome-wide signatures of adaptation to extreme environments.</title>
        <authorList>
            <person name="Cho C.H."/>
            <person name="Yoon H.S."/>
        </authorList>
    </citation>
    <scope>NUCLEOTIDE SEQUENCE [LARGE SCALE GENOMIC DNA]</scope>
    <source>
        <strain evidence="13 14">DBV 063 E5</strain>
    </source>
</reference>
<gene>
    <name evidence="13" type="ORF">CDCA_CDCA01G0070</name>
</gene>
<name>A0AAV9IPN2_CYACA</name>
<feature type="domain" description="Vitamin K epoxide reductase" evidence="12">
    <location>
        <begin position="84"/>
        <end position="242"/>
    </location>
</feature>
<sequence>MARASRRITFGFIAPVLLPRCKARPVCLSRLTGRRQTVVWRWRAAAPDPFPYDSDTVAATAPATVYATASRNESKALTAALSATKRKYRTATVVAAAGALETGVLTVVKLLQSDVTCATRGCGDVLRSPFASLFGVPLTFFGAVAYSLVAYLAYQAWSECSRSGVEALHADTSPPGMRLYGGRIRIQGIDYNEALLGVTAFMAVFSSYLIGLLVFELRAVCPWCILSAVCSVALFTLSLRLSGEIVATTSTDGHTEDTLAAQAERQLRQRRRRQRASCILGISAVLAMAGSASSYAAAHWSMHQAATTHNVPASLLQRPPPIESHSTPEAMALAQHLHRIGTKMYGAYWCEHCREQREMFGREAYDLIEYVECSKYGVNGRMDLCRKRHVPGYPTWEVGGRLYPGEHSLEELADISRYQKSEREAE</sequence>
<keyword evidence="14" id="KW-1185">Reference proteome</keyword>
<evidence type="ECO:0000256" key="10">
    <source>
        <dbReference type="SAM" id="Phobius"/>
    </source>
</evidence>
<dbReference type="InterPro" id="IPR036249">
    <property type="entry name" value="Thioredoxin-like_sf"/>
</dbReference>
<keyword evidence="3 10" id="KW-0812">Transmembrane</keyword>
<dbReference type="CDD" id="cd12916">
    <property type="entry name" value="VKOR_1"/>
    <property type="match status" value="1"/>
</dbReference>
<evidence type="ECO:0000259" key="12">
    <source>
        <dbReference type="SMART" id="SM00756"/>
    </source>
</evidence>
<dbReference type="GO" id="GO:0016491">
    <property type="term" value="F:oxidoreductase activity"/>
    <property type="evidence" value="ECO:0007669"/>
    <property type="project" value="UniProtKB-KW"/>
</dbReference>
<dbReference type="GO" id="GO:0016020">
    <property type="term" value="C:membrane"/>
    <property type="evidence" value="ECO:0007669"/>
    <property type="project" value="UniProtKB-SubCell"/>
</dbReference>
<feature type="chain" id="PRO_5043642420" description="Vitamin K epoxide reductase domain-containing protein" evidence="11">
    <location>
        <begin position="24"/>
        <end position="426"/>
    </location>
</feature>
<dbReference type="GO" id="GO:0048038">
    <property type="term" value="F:quinone binding"/>
    <property type="evidence" value="ECO:0007669"/>
    <property type="project" value="UniProtKB-KW"/>
</dbReference>
<evidence type="ECO:0000256" key="4">
    <source>
        <dbReference type="ARBA" id="ARBA00022719"/>
    </source>
</evidence>
<dbReference type="EMBL" id="JANCYW010000001">
    <property type="protein sequence ID" value="KAK4534045.1"/>
    <property type="molecule type" value="Genomic_DNA"/>
</dbReference>
<dbReference type="Gene3D" id="1.20.1440.130">
    <property type="entry name" value="VKOR domain"/>
    <property type="match status" value="1"/>
</dbReference>
<keyword evidence="6" id="KW-0560">Oxidoreductase</keyword>
<keyword evidence="9" id="KW-0676">Redox-active center</keyword>